<dbReference type="EMBL" id="KK365159">
    <property type="protein sequence ID" value="KCZ80887.1"/>
    <property type="molecule type" value="Genomic_DNA"/>
</dbReference>
<keyword evidence="7" id="KW-1185">Reference proteome</keyword>
<dbReference type="GO" id="GO:0005840">
    <property type="term" value="C:ribosome"/>
    <property type="evidence" value="ECO:0007669"/>
    <property type="project" value="UniProtKB-KW"/>
</dbReference>
<reference evidence="7" key="1">
    <citation type="submission" date="2013-02" db="EMBL/GenBank/DDBJ databases">
        <authorList>
            <consortium name="The Broad Institute Genome Sequencing Platform"/>
            <person name="Cuomo C."/>
            <person name="Becnel J."/>
            <person name="Sanscrainte N."/>
            <person name="Walker B."/>
            <person name="Young S.K."/>
            <person name="Zeng Q."/>
            <person name="Gargeya S."/>
            <person name="Fitzgerald M."/>
            <person name="Haas B."/>
            <person name="Abouelleil A."/>
            <person name="Alvarado L."/>
            <person name="Arachchi H.M."/>
            <person name="Berlin A.M."/>
            <person name="Chapman S.B."/>
            <person name="Dewar J."/>
            <person name="Goldberg J."/>
            <person name="Griggs A."/>
            <person name="Gujja S."/>
            <person name="Hansen M."/>
            <person name="Howarth C."/>
            <person name="Imamovic A."/>
            <person name="Larimer J."/>
            <person name="McCowan C."/>
            <person name="Murphy C."/>
            <person name="Neiman D."/>
            <person name="Pearson M."/>
            <person name="Priest M."/>
            <person name="Roberts A."/>
            <person name="Saif S."/>
            <person name="Shea T."/>
            <person name="Sisk P."/>
            <person name="Sykes S."/>
            <person name="Wortman J."/>
            <person name="Nusbaum C."/>
            <person name="Birren B."/>
        </authorList>
    </citation>
    <scope>NUCLEOTIDE SEQUENCE [LARGE SCALE GENOMIC DNA]</scope>
    <source>
        <strain evidence="7">PRA339</strain>
    </source>
</reference>
<dbReference type="STRING" id="1288291.A0A059F1A0"/>
<dbReference type="CDD" id="cd11382">
    <property type="entry name" value="Ribosomal_S8e"/>
    <property type="match status" value="1"/>
</dbReference>
<dbReference type="OrthoDB" id="1703270at2759"/>
<proteinExistence type="inferred from homology"/>
<evidence type="ECO:0000256" key="1">
    <source>
        <dbReference type="ARBA" id="ARBA00005257"/>
    </source>
</evidence>
<dbReference type="Gene3D" id="3.10.290.70">
    <property type="match status" value="1"/>
</dbReference>
<reference evidence="6 7" key="2">
    <citation type="submission" date="2014-03" db="EMBL/GenBank/DDBJ databases">
        <title>The Genome Sequence of Anncaliia algerae insect isolate PRA339.</title>
        <authorList>
            <consortium name="The Broad Institute Genome Sequencing Platform"/>
            <consortium name="The Broad Institute Genome Sequencing Center for Infectious Disease"/>
            <person name="Cuomo C."/>
            <person name="Becnel J."/>
            <person name="Sanscrainte N."/>
            <person name="Walker B."/>
            <person name="Young S.K."/>
            <person name="Zeng Q."/>
            <person name="Gargeya S."/>
            <person name="Fitzgerald M."/>
            <person name="Haas B."/>
            <person name="Abouelleil A."/>
            <person name="Alvarado L."/>
            <person name="Arachchi H.M."/>
            <person name="Berlin A.M."/>
            <person name="Chapman S.B."/>
            <person name="Dewar J."/>
            <person name="Goldberg J."/>
            <person name="Griggs A."/>
            <person name="Gujja S."/>
            <person name="Hansen M."/>
            <person name="Howarth C."/>
            <person name="Imamovic A."/>
            <person name="Larimer J."/>
            <person name="McCowan C."/>
            <person name="Murphy C."/>
            <person name="Neiman D."/>
            <person name="Pearson M."/>
            <person name="Priest M."/>
            <person name="Roberts A."/>
            <person name="Saif S."/>
            <person name="Shea T."/>
            <person name="Sisk P."/>
            <person name="Sykes S."/>
            <person name="Wortman J."/>
            <person name="Nusbaum C."/>
            <person name="Birren B."/>
        </authorList>
    </citation>
    <scope>NUCLEOTIDE SEQUENCE [LARGE SCALE GENOMIC DNA]</scope>
    <source>
        <strain evidence="6 7">PRA339</strain>
    </source>
</reference>
<dbReference type="GO" id="GO:0003735">
    <property type="term" value="F:structural constituent of ribosome"/>
    <property type="evidence" value="ECO:0007669"/>
    <property type="project" value="InterPro"/>
</dbReference>
<dbReference type="InterPro" id="IPR022309">
    <property type="entry name" value="Ribosomal_Se8/biogenesis_NSA2"/>
</dbReference>
<dbReference type="NCBIfam" id="TIGR00307">
    <property type="entry name" value="eS8"/>
    <property type="match status" value="1"/>
</dbReference>
<dbReference type="PANTHER" id="PTHR10394">
    <property type="entry name" value="40S RIBOSOMAL PROTEIN S8"/>
    <property type="match status" value="1"/>
</dbReference>
<evidence type="ECO:0000256" key="3">
    <source>
        <dbReference type="ARBA" id="ARBA00023274"/>
    </source>
</evidence>
<comment type="similarity">
    <text evidence="1 4">Belongs to the eukaryotic ribosomal protein eS8 family.</text>
</comment>
<keyword evidence="2 4" id="KW-0689">Ribosomal protein</keyword>
<feature type="region of interest" description="Disordered" evidence="5">
    <location>
        <begin position="1"/>
        <end position="25"/>
    </location>
</feature>
<dbReference type="InterPro" id="IPR001047">
    <property type="entry name" value="Ribosomal_eS8"/>
</dbReference>
<evidence type="ECO:0000256" key="4">
    <source>
        <dbReference type="RuleBase" id="RU000669"/>
    </source>
</evidence>
<dbReference type="VEuPathDB" id="MicrosporidiaDB:H312_01716"/>
<accession>A0A059F1A0</accession>
<gene>
    <name evidence="6" type="ORF">H312_01716</name>
</gene>
<evidence type="ECO:0000256" key="5">
    <source>
        <dbReference type="SAM" id="MobiDB-lite"/>
    </source>
</evidence>
<evidence type="ECO:0000313" key="6">
    <source>
        <dbReference type="EMBL" id="KCZ80887.1"/>
    </source>
</evidence>
<dbReference type="HOGENOM" id="CLU_080597_1_0_1"/>
<name>A0A059F1A0_9MICR</name>
<dbReference type="Proteomes" id="UP000030655">
    <property type="component" value="Unassembled WGS sequence"/>
</dbReference>
<sequence length="170" mass="19445">MGLSRSNRHKRTKTGAKKTTYRKKRKYELARQPANTKIGESKVTRIRVRGGNTKMRALKVNSGVFSLKSKKIALKSSFNQVMYHPSSNELMRTNTITKGAVVRINESSLKEKVDLEEIKNNDPLLYNNIINDKIFAIIASRPGQCGRADGYFLEGEELSFYLDKFKKRNK</sequence>
<dbReference type="GO" id="GO:1990904">
    <property type="term" value="C:ribonucleoprotein complex"/>
    <property type="evidence" value="ECO:0007669"/>
    <property type="project" value="UniProtKB-KW"/>
</dbReference>
<dbReference type="Pfam" id="PF01201">
    <property type="entry name" value="Ribosomal_S8e"/>
    <property type="match status" value="1"/>
</dbReference>
<evidence type="ECO:0000313" key="7">
    <source>
        <dbReference type="Proteomes" id="UP000030655"/>
    </source>
</evidence>
<keyword evidence="3 4" id="KW-0687">Ribonucleoprotein</keyword>
<protein>
    <recommendedName>
        <fullName evidence="4">40S ribosomal protein S8</fullName>
    </recommendedName>
</protein>
<dbReference type="AlphaFoldDB" id="A0A059F1A0"/>
<organism evidence="6 7">
    <name type="scientific">Anncaliia algerae PRA339</name>
    <dbReference type="NCBI Taxonomy" id="1288291"/>
    <lineage>
        <taxon>Eukaryota</taxon>
        <taxon>Fungi</taxon>
        <taxon>Fungi incertae sedis</taxon>
        <taxon>Microsporidia</taxon>
        <taxon>Tubulinosematoidea</taxon>
        <taxon>Tubulinosematidae</taxon>
        <taxon>Anncaliia</taxon>
    </lineage>
</organism>
<dbReference type="GO" id="GO:0006412">
    <property type="term" value="P:translation"/>
    <property type="evidence" value="ECO:0007669"/>
    <property type="project" value="InterPro"/>
</dbReference>
<evidence type="ECO:0000256" key="2">
    <source>
        <dbReference type="ARBA" id="ARBA00022980"/>
    </source>
</evidence>